<dbReference type="PANTHER" id="PTHR21600">
    <property type="entry name" value="MITOCHONDRIAL RNA PSEUDOURIDINE SYNTHASE"/>
    <property type="match status" value="1"/>
</dbReference>
<dbReference type="InterPro" id="IPR006145">
    <property type="entry name" value="PsdUridine_synth_RsuA/RluA"/>
</dbReference>
<evidence type="ECO:0000313" key="3">
    <source>
        <dbReference type="EMBL" id="PMM69133.1"/>
    </source>
</evidence>
<reference evidence="4" key="1">
    <citation type="submission" date="2016-07" db="EMBL/GenBank/DDBJ databases">
        <title>Nontailed viruses are major unrecognized killers of bacteria in the ocean.</title>
        <authorList>
            <person name="Kauffman K."/>
            <person name="Hussain F."/>
            <person name="Yang J."/>
            <person name="Arevalo P."/>
            <person name="Brown J."/>
            <person name="Cutler M."/>
            <person name="Kelly L."/>
            <person name="Polz M.F."/>
        </authorList>
    </citation>
    <scope>NUCLEOTIDE SEQUENCE [LARGE SCALE GENOMIC DNA]</scope>
    <source>
        <strain evidence="4">10N.261.46.F8</strain>
    </source>
</reference>
<dbReference type="CDD" id="cd02869">
    <property type="entry name" value="PseudoU_synth_RluA_like"/>
    <property type="match status" value="1"/>
</dbReference>
<evidence type="ECO:0000259" key="2">
    <source>
        <dbReference type="Pfam" id="PF00849"/>
    </source>
</evidence>
<feature type="coiled-coil region" evidence="1">
    <location>
        <begin position="194"/>
        <end position="239"/>
    </location>
</feature>
<dbReference type="Pfam" id="PF00849">
    <property type="entry name" value="PseudoU_synth_2"/>
    <property type="match status" value="1"/>
</dbReference>
<dbReference type="InterPro" id="IPR006224">
    <property type="entry name" value="PsdUridine_synth_RluA-like_CS"/>
</dbReference>
<dbReference type="Gene3D" id="3.30.2350.10">
    <property type="entry name" value="Pseudouridine synthase"/>
    <property type="match status" value="1"/>
</dbReference>
<dbReference type="GO" id="GO:0009982">
    <property type="term" value="F:pseudouridine synthase activity"/>
    <property type="evidence" value="ECO:0007669"/>
    <property type="project" value="InterPro"/>
</dbReference>
<dbReference type="AlphaFoldDB" id="A0A2N7K4E9"/>
<dbReference type="InterPro" id="IPR020103">
    <property type="entry name" value="PsdUridine_synth_cat_dom_sf"/>
</dbReference>
<dbReference type="Proteomes" id="UP000235406">
    <property type="component" value="Unassembled WGS sequence"/>
</dbReference>
<name>A0A2N7K4E9_9VIBR</name>
<dbReference type="OrthoDB" id="9807829at2"/>
<dbReference type="SUPFAM" id="SSF55120">
    <property type="entry name" value="Pseudouridine synthase"/>
    <property type="match status" value="1"/>
</dbReference>
<dbReference type="PANTHER" id="PTHR21600:SF89">
    <property type="entry name" value="RIBOSOMAL LARGE SUBUNIT PSEUDOURIDINE SYNTHASE A"/>
    <property type="match status" value="1"/>
</dbReference>
<dbReference type="GO" id="GO:0003723">
    <property type="term" value="F:RNA binding"/>
    <property type="evidence" value="ECO:0007669"/>
    <property type="project" value="InterPro"/>
</dbReference>
<sequence length="560" mass="63031">MSANLAQYTSLHALNQLANQDLSLPTRFTFPYYYTPHPMCELAMQQLQQSLLDCGVNETSQGNLYAVLLVQNPTTQELGYLSAFSGLQLDSSLASQLIDIDFVPSAFDGQQFQVQNTQGLAQQTALVDEITNLEQTHNLDELTSSLNELKNDASKAVETFQLAMAANKAERTVLREKANQEKALGNLDSAADLLKQLGNQSSQENRDLKALRIEWKQKIAERQSQVDAIESELKSRKQEYQVISAELETQRLSHYRFINQALESKSLLELLDGKDAFEGSGDCCLPKLLNFAFKHGFNPLALSEFWWGLPPTAVIRQHGNLYPVCQSKSFEILDHQLNGIELEDNPLIVNPAVGKSFDIVYEDDQIVVVNKPEEFLSVPGKFIEDSVYTRIKARYPDATGPLIIHRLDMSTSGLLILALTAESNKHIQKQFIERTVEKRYTALLDGEIHGESGDISLPLRGDITDRPRQLVCHEHGRNAETHWEAVSTNNGKTKFHLYPKTGRTHQLRVHCAHPSGLGIPIRGDDLYGYKRERLHLHAGYLKLIHPTTGKWVEFEVPSEF</sequence>
<evidence type="ECO:0000256" key="1">
    <source>
        <dbReference type="SAM" id="Coils"/>
    </source>
</evidence>
<dbReference type="GO" id="GO:0140098">
    <property type="term" value="F:catalytic activity, acting on RNA"/>
    <property type="evidence" value="ECO:0007669"/>
    <property type="project" value="UniProtKB-ARBA"/>
</dbReference>
<keyword evidence="1" id="KW-0175">Coiled coil</keyword>
<dbReference type="PROSITE" id="PS01129">
    <property type="entry name" value="PSI_RLU"/>
    <property type="match status" value="1"/>
</dbReference>
<feature type="coiled-coil region" evidence="1">
    <location>
        <begin position="132"/>
        <end position="159"/>
    </location>
</feature>
<proteinExistence type="predicted"/>
<comment type="caution">
    <text evidence="3">The sequence shown here is derived from an EMBL/GenBank/DDBJ whole genome shotgun (WGS) entry which is preliminary data.</text>
</comment>
<protein>
    <submittedName>
        <fullName evidence="3">RNA pseudouridine synthase</fullName>
    </submittedName>
</protein>
<dbReference type="GO" id="GO:0000455">
    <property type="term" value="P:enzyme-directed rRNA pseudouridine synthesis"/>
    <property type="evidence" value="ECO:0007669"/>
    <property type="project" value="TreeGrafter"/>
</dbReference>
<accession>A0A2N7K4E9</accession>
<evidence type="ECO:0000313" key="4">
    <source>
        <dbReference type="Proteomes" id="UP000235406"/>
    </source>
</evidence>
<dbReference type="RefSeq" id="WP_102435697.1">
    <property type="nucleotide sequence ID" value="NZ_CAWNVI010000118.1"/>
</dbReference>
<dbReference type="InterPro" id="IPR050188">
    <property type="entry name" value="RluA_PseudoU_synthase"/>
</dbReference>
<feature type="domain" description="Pseudouridine synthase RsuA/RluA-like" evidence="2">
    <location>
        <begin position="366"/>
        <end position="513"/>
    </location>
</feature>
<dbReference type="EMBL" id="MCZK01000118">
    <property type="protein sequence ID" value="PMM69133.1"/>
    <property type="molecule type" value="Genomic_DNA"/>
</dbReference>
<gene>
    <name evidence="3" type="ORF">BCT49_08115</name>
</gene>
<organism evidence="3 4">
    <name type="scientific">Vibrio lentus</name>
    <dbReference type="NCBI Taxonomy" id="136468"/>
    <lineage>
        <taxon>Bacteria</taxon>
        <taxon>Pseudomonadati</taxon>
        <taxon>Pseudomonadota</taxon>
        <taxon>Gammaproteobacteria</taxon>
        <taxon>Vibrionales</taxon>
        <taxon>Vibrionaceae</taxon>
        <taxon>Vibrio</taxon>
    </lineage>
</organism>